<dbReference type="InterPro" id="IPR024920">
    <property type="entry name" value="Dihydroorotate_DH_1"/>
</dbReference>
<evidence type="ECO:0000259" key="7">
    <source>
        <dbReference type="PROSITE" id="PS51384"/>
    </source>
</evidence>
<dbReference type="Gene3D" id="3.40.50.80">
    <property type="entry name" value="Nucleotide-binding domain of ferredoxin-NADP reductase (FNR) module"/>
    <property type="match status" value="1"/>
</dbReference>
<dbReference type="InterPro" id="IPR005720">
    <property type="entry name" value="Dihydroorotate_DH_cat"/>
</dbReference>
<sequence>MGDTSCFNRHARQVASHRCLVSEHRWVNKRYKYLRLTAAVDLHSATLPGQFYMLKCPNVKSLHPFLLRPMSVYGTGPAPGTIEFLYNVAGAGTQGLAELPEGSEMEIVGPLGNTFTLKPEFRRVMVVARGVGLATMAPLLQQAARAGIVLTIVMSARTPEDLMRNAFLRGIDADVHCLYDSDGTSAMSALDKLLHDILGKHHHDMIYTCGSHRILRLLQSILEVFPDTGGEVALEQRMACGMGVCLSCVRPIQQNGRIEFLRVCREGPSFLFVLLSGRWSLPELNVNLGALALKNPVMPASGCFAIEYSEALDFNQLGAMVLKSVSPISRPGNPVPRVCETRGGMMNAIGIPSQGLEYHRSQIIPAYSAFSTPLIVSISADTSESFASAVAEMALPSVAAIEVNISCPNLEADGMAFAMSPDTTFDVISTIRRKSDFPLWAKLTPNAGNVVDIALAAEAAGADAVVMGNTMLAMAIDIHTRRPRLGNVMGGLSGPAIKPVALRMVHQCYRALKIPVIGCGGIACADDAIEFMLAGATAVQVGTASFIDPGIMQKIIHGIEDYCTEHRISRVRDIIGQVNIDEQLASRWYEFAQ</sequence>
<dbReference type="AlphaFoldDB" id="A0A7H4N4F1"/>
<evidence type="ECO:0000313" key="9">
    <source>
        <dbReference type="Proteomes" id="UP000254545"/>
    </source>
</evidence>
<protein>
    <recommendedName>
        <fullName evidence="6">Dihydroorotate dehydrogenase</fullName>
        <shortName evidence="6">DHOD</shortName>
        <shortName evidence="6">DHODase</shortName>
        <shortName evidence="6">DHOdehase</shortName>
        <ecNumber evidence="6">1.3.-.-</ecNumber>
    </recommendedName>
</protein>
<evidence type="ECO:0000256" key="3">
    <source>
        <dbReference type="ARBA" id="ARBA00022643"/>
    </source>
</evidence>
<dbReference type="GO" id="GO:0044205">
    <property type="term" value="P:'de novo' UMP biosynthetic process"/>
    <property type="evidence" value="ECO:0007669"/>
    <property type="project" value="UniProtKB-UniRule"/>
</dbReference>
<evidence type="ECO:0000256" key="2">
    <source>
        <dbReference type="ARBA" id="ARBA00022630"/>
    </source>
</evidence>
<dbReference type="SUPFAM" id="SSF52343">
    <property type="entry name" value="Ferredoxin reductase-like, C-terminal NADP-linked domain"/>
    <property type="match status" value="1"/>
</dbReference>
<dbReference type="InterPro" id="IPR039261">
    <property type="entry name" value="FNR_nucleotide-bd"/>
</dbReference>
<dbReference type="PROSITE" id="PS51384">
    <property type="entry name" value="FAD_FR"/>
    <property type="match status" value="1"/>
</dbReference>
<feature type="binding site" evidence="6">
    <location>
        <position position="323"/>
    </location>
    <ligand>
        <name>substrate</name>
    </ligand>
</feature>
<dbReference type="InterPro" id="IPR013785">
    <property type="entry name" value="Aldolase_TIM"/>
</dbReference>
<gene>
    <name evidence="8" type="primary">pyrD_3</name>
    <name evidence="6" type="synonym">pyrD</name>
    <name evidence="8" type="ORF">NCTC9177_07495</name>
</gene>
<feature type="binding site" evidence="6">
    <location>
        <position position="404"/>
    </location>
    <ligand>
        <name>substrate</name>
    </ligand>
</feature>
<dbReference type="InterPro" id="IPR037117">
    <property type="entry name" value="Dihydroorotate_DH_ele_sf"/>
</dbReference>
<dbReference type="InterPro" id="IPR050074">
    <property type="entry name" value="DHO_dehydrogenase"/>
</dbReference>
<dbReference type="Pfam" id="PF10418">
    <property type="entry name" value="DHODB_Fe-S_bind"/>
    <property type="match status" value="1"/>
</dbReference>
<dbReference type="Gene3D" id="3.20.20.70">
    <property type="entry name" value="Aldolase class I"/>
    <property type="match status" value="1"/>
</dbReference>
<dbReference type="PROSITE" id="PS00911">
    <property type="entry name" value="DHODEHASE_1"/>
    <property type="match status" value="1"/>
</dbReference>
<name>A0A7H4N4F1_KLEVA</name>
<feature type="binding site" evidence="6">
    <location>
        <position position="494"/>
    </location>
    <ligand>
        <name>FMN</name>
        <dbReference type="ChEBI" id="CHEBI:58210"/>
    </ligand>
</feature>
<comment type="caution">
    <text evidence="8">The sequence shown here is derived from an EMBL/GenBank/DDBJ whole genome shotgun (WGS) entry which is preliminary data.</text>
</comment>
<dbReference type="InterPro" id="IPR019480">
    <property type="entry name" value="Dihydroorotate_DH_Fe-S-bd"/>
</dbReference>
<comment type="function">
    <text evidence="6">Catalyzes the conversion of dihydroorotate to orotate.</text>
</comment>
<dbReference type="Gene3D" id="2.40.30.10">
    <property type="entry name" value="Translation factors"/>
    <property type="match status" value="1"/>
</dbReference>
<dbReference type="PANTHER" id="PTHR48109:SF1">
    <property type="entry name" value="DIHYDROOROTATE DEHYDROGENASE (FUMARATE)"/>
    <property type="match status" value="1"/>
</dbReference>
<dbReference type="EC" id="1.3.-.-" evidence="6"/>
<comment type="catalytic activity">
    <reaction evidence="6">
        <text>(S)-dihydroorotate + A = orotate + AH2</text>
        <dbReference type="Rhea" id="RHEA:18073"/>
        <dbReference type="ChEBI" id="CHEBI:13193"/>
        <dbReference type="ChEBI" id="CHEBI:17499"/>
        <dbReference type="ChEBI" id="CHEBI:30839"/>
        <dbReference type="ChEBI" id="CHEBI:30864"/>
    </reaction>
</comment>
<feature type="binding site" evidence="6">
    <location>
        <begin position="469"/>
        <end position="470"/>
    </location>
    <ligand>
        <name>substrate</name>
    </ligand>
</feature>
<proteinExistence type="inferred from homology"/>
<feature type="binding site" evidence="6">
    <location>
        <begin position="542"/>
        <end position="543"/>
    </location>
    <ligand>
        <name>FMN</name>
        <dbReference type="ChEBI" id="CHEBI:58210"/>
    </ligand>
</feature>
<feature type="binding site" evidence="6">
    <location>
        <position position="301"/>
    </location>
    <ligand>
        <name>FMN</name>
        <dbReference type="ChEBI" id="CHEBI:58210"/>
    </ligand>
</feature>
<dbReference type="InterPro" id="IPR001295">
    <property type="entry name" value="Dihydroorotate_DH_CS"/>
</dbReference>
<dbReference type="SUPFAM" id="SSF51395">
    <property type="entry name" value="FMN-linked oxidoreductases"/>
    <property type="match status" value="1"/>
</dbReference>
<organism evidence="8 9">
    <name type="scientific">Klebsiella variicola</name>
    <dbReference type="NCBI Taxonomy" id="244366"/>
    <lineage>
        <taxon>Bacteria</taxon>
        <taxon>Pseudomonadati</taxon>
        <taxon>Pseudomonadota</taxon>
        <taxon>Gammaproteobacteria</taxon>
        <taxon>Enterobacterales</taxon>
        <taxon>Enterobacteriaceae</taxon>
        <taxon>Klebsiella/Raoultella group</taxon>
        <taxon>Klebsiella</taxon>
        <taxon>Klebsiella pneumoniae complex</taxon>
    </lineage>
</organism>
<dbReference type="NCBIfam" id="TIGR01037">
    <property type="entry name" value="pyrD_sub1_fam"/>
    <property type="match status" value="1"/>
</dbReference>
<evidence type="ECO:0000256" key="5">
    <source>
        <dbReference type="ARBA" id="ARBA00023002"/>
    </source>
</evidence>
<dbReference type="UniPathway" id="UPA00070"/>
<dbReference type="HAMAP" id="MF_00224">
    <property type="entry name" value="DHO_dh_type1"/>
    <property type="match status" value="1"/>
</dbReference>
<comment type="pathway">
    <text evidence="1 6">Pyrimidine metabolism; UMP biosynthesis via de novo pathway.</text>
</comment>
<feature type="binding site" evidence="6">
    <location>
        <begin position="347"/>
        <end position="351"/>
    </location>
    <ligand>
        <name>substrate</name>
    </ligand>
</feature>
<evidence type="ECO:0000256" key="1">
    <source>
        <dbReference type="ARBA" id="ARBA00004725"/>
    </source>
</evidence>
<dbReference type="EMBL" id="UGKR01000004">
    <property type="protein sequence ID" value="STV77990.1"/>
    <property type="molecule type" value="Genomic_DNA"/>
</dbReference>
<feature type="domain" description="FAD-binding FR-type" evidence="7">
    <location>
        <begin position="14"/>
        <end position="117"/>
    </location>
</feature>
<feature type="binding site" evidence="6">
    <location>
        <begin position="520"/>
        <end position="521"/>
    </location>
    <ligand>
        <name>FMN</name>
        <dbReference type="ChEBI" id="CHEBI:58210"/>
    </ligand>
</feature>
<dbReference type="GO" id="GO:0005737">
    <property type="term" value="C:cytoplasm"/>
    <property type="evidence" value="ECO:0007669"/>
    <property type="project" value="UniProtKB-SubCell"/>
</dbReference>
<dbReference type="InterPro" id="IPR017938">
    <property type="entry name" value="Riboflavin_synthase-like_b-brl"/>
</dbReference>
<accession>A0A7H4N4F1</accession>
<keyword evidence="2 6" id="KW-0285">Flavoprotein</keyword>
<dbReference type="Pfam" id="PF01180">
    <property type="entry name" value="DHO_dh"/>
    <property type="match status" value="1"/>
</dbReference>
<comment type="subcellular location">
    <subcellularLocation>
        <location evidence="6">Cytoplasm</location>
    </subcellularLocation>
</comment>
<feature type="binding site" evidence="6">
    <location>
        <position position="442"/>
    </location>
    <ligand>
        <name>FMN</name>
        <dbReference type="ChEBI" id="CHEBI:58210"/>
    </ligand>
</feature>
<keyword evidence="4 6" id="KW-0665">Pyrimidine biosynthesis</keyword>
<feature type="binding site" evidence="6">
    <location>
        <begin position="323"/>
        <end position="324"/>
    </location>
    <ligand>
        <name>FMN</name>
        <dbReference type="ChEBI" id="CHEBI:58210"/>
    </ligand>
</feature>
<keyword evidence="3 6" id="KW-0288">FMN</keyword>
<dbReference type="PANTHER" id="PTHR48109">
    <property type="entry name" value="DIHYDROOROTATE DEHYDROGENASE (QUINONE), MITOCHONDRIAL-RELATED"/>
    <property type="match status" value="1"/>
</dbReference>
<dbReference type="InterPro" id="IPR033888">
    <property type="entry name" value="DHOD_1B"/>
</dbReference>
<keyword evidence="6" id="KW-0963">Cytoplasm</keyword>
<comment type="cofactor">
    <cofactor evidence="6">
        <name>FMN</name>
        <dbReference type="ChEBI" id="CHEBI:58210"/>
    </cofactor>
    <text evidence="6">Binds 1 FMN per subunit.</text>
</comment>
<dbReference type="GO" id="GO:0006207">
    <property type="term" value="P:'de novo' pyrimidine nucleobase biosynthetic process"/>
    <property type="evidence" value="ECO:0007669"/>
    <property type="project" value="InterPro"/>
</dbReference>
<evidence type="ECO:0000313" key="8">
    <source>
        <dbReference type="EMBL" id="STV77990.1"/>
    </source>
</evidence>
<dbReference type="InterPro" id="IPR049622">
    <property type="entry name" value="Dihydroorotate_DH_I"/>
</dbReference>
<dbReference type="Proteomes" id="UP000254545">
    <property type="component" value="Unassembled WGS sequence"/>
</dbReference>
<evidence type="ECO:0000256" key="6">
    <source>
        <dbReference type="HAMAP-Rule" id="MF_00224"/>
    </source>
</evidence>
<dbReference type="Gene3D" id="2.10.240.10">
    <property type="entry name" value="Dihydroorotate dehydrogenase, electron transfer subunit"/>
    <property type="match status" value="1"/>
</dbReference>
<reference evidence="8 9" key="1">
    <citation type="submission" date="2018-06" db="EMBL/GenBank/DDBJ databases">
        <authorList>
            <consortium name="Pathogen Informatics"/>
            <person name="Doyle S."/>
        </authorList>
    </citation>
    <scope>NUCLEOTIDE SEQUENCE [LARGE SCALE GENOMIC DNA]</scope>
    <source>
        <strain evidence="8 9">NCTC9177</strain>
    </source>
</reference>
<feature type="binding site" evidence="6">
    <location>
        <position position="404"/>
    </location>
    <ligand>
        <name>FMN</name>
        <dbReference type="ChEBI" id="CHEBI:58210"/>
    </ligand>
</feature>
<dbReference type="NCBIfam" id="NF005574">
    <property type="entry name" value="PRK07259.1"/>
    <property type="match status" value="1"/>
</dbReference>
<comment type="similarity">
    <text evidence="6">Belongs to the dihydroorotate dehydrogenase family. Type 1 subfamily.</text>
</comment>
<dbReference type="InterPro" id="IPR017927">
    <property type="entry name" value="FAD-bd_FR_type"/>
</dbReference>
<comment type="caution">
    <text evidence="6">Lacks conserved residue(s) required for the propagation of feature annotation.</text>
</comment>
<dbReference type="SUPFAM" id="SSF63380">
    <property type="entry name" value="Riboflavin synthase domain-like"/>
    <property type="match status" value="1"/>
</dbReference>
<feature type="active site" description="Nucleophile" evidence="6">
    <location>
        <position position="407"/>
    </location>
</feature>
<keyword evidence="5 6" id="KW-0560">Oxidoreductase</keyword>
<evidence type="ECO:0000256" key="4">
    <source>
        <dbReference type="ARBA" id="ARBA00022975"/>
    </source>
</evidence>
<dbReference type="CDD" id="cd04740">
    <property type="entry name" value="DHOD_1B_like"/>
    <property type="match status" value="1"/>
</dbReference>
<dbReference type="GO" id="GO:0004152">
    <property type="term" value="F:dihydroorotate dehydrogenase activity"/>
    <property type="evidence" value="ECO:0007669"/>
    <property type="project" value="UniProtKB-UniRule"/>
</dbReference>